<feature type="signal peptide" evidence="5">
    <location>
        <begin position="1"/>
        <end position="20"/>
    </location>
</feature>
<dbReference type="Proteomes" id="UP001501470">
    <property type="component" value="Unassembled WGS sequence"/>
</dbReference>
<dbReference type="InterPro" id="IPR002491">
    <property type="entry name" value="ABC_transptr_periplasmic_BD"/>
</dbReference>
<dbReference type="PROSITE" id="PS50983">
    <property type="entry name" value="FE_B12_PBP"/>
    <property type="match status" value="1"/>
</dbReference>
<dbReference type="PANTHER" id="PTHR30532">
    <property type="entry name" value="IRON III DICITRATE-BINDING PERIPLASMIC PROTEIN"/>
    <property type="match status" value="1"/>
</dbReference>
<protein>
    <submittedName>
        <fullName evidence="7">Siderophore-binding protein DesE</fullName>
    </submittedName>
</protein>
<evidence type="ECO:0000256" key="4">
    <source>
        <dbReference type="ARBA" id="ARBA00022729"/>
    </source>
</evidence>
<reference evidence="7 8" key="1">
    <citation type="journal article" date="2019" name="Int. J. Syst. Evol. Microbiol.">
        <title>The Global Catalogue of Microorganisms (GCM) 10K type strain sequencing project: providing services to taxonomists for standard genome sequencing and annotation.</title>
        <authorList>
            <consortium name="The Broad Institute Genomics Platform"/>
            <consortium name="The Broad Institute Genome Sequencing Center for Infectious Disease"/>
            <person name="Wu L."/>
            <person name="Ma J."/>
        </authorList>
    </citation>
    <scope>NUCLEOTIDE SEQUENCE [LARGE SCALE GENOMIC DNA]</scope>
    <source>
        <strain evidence="7 8">JCM 15933</strain>
    </source>
</reference>
<comment type="caution">
    <text evidence="7">The sequence shown here is derived from an EMBL/GenBank/DDBJ whole genome shotgun (WGS) entry which is preliminary data.</text>
</comment>
<dbReference type="Pfam" id="PF01497">
    <property type="entry name" value="Peripla_BP_2"/>
    <property type="match status" value="1"/>
</dbReference>
<accession>A0ABN3WA84</accession>
<dbReference type="SUPFAM" id="SSF53807">
    <property type="entry name" value="Helical backbone' metal receptor"/>
    <property type="match status" value="1"/>
</dbReference>
<keyword evidence="8" id="KW-1185">Reference proteome</keyword>
<evidence type="ECO:0000313" key="8">
    <source>
        <dbReference type="Proteomes" id="UP001501470"/>
    </source>
</evidence>
<dbReference type="PROSITE" id="PS51318">
    <property type="entry name" value="TAT"/>
    <property type="match status" value="1"/>
</dbReference>
<evidence type="ECO:0000256" key="2">
    <source>
        <dbReference type="ARBA" id="ARBA00008814"/>
    </source>
</evidence>
<organism evidence="7 8">
    <name type="scientific">Dactylosporangium maewongense</name>
    <dbReference type="NCBI Taxonomy" id="634393"/>
    <lineage>
        <taxon>Bacteria</taxon>
        <taxon>Bacillati</taxon>
        <taxon>Actinomycetota</taxon>
        <taxon>Actinomycetes</taxon>
        <taxon>Micromonosporales</taxon>
        <taxon>Micromonosporaceae</taxon>
        <taxon>Dactylosporangium</taxon>
    </lineage>
</organism>
<dbReference type="PROSITE" id="PS51257">
    <property type="entry name" value="PROKAR_LIPOPROTEIN"/>
    <property type="match status" value="1"/>
</dbReference>
<evidence type="ECO:0000259" key="6">
    <source>
        <dbReference type="PROSITE" id="PS50983"/>
    </source>
</evidence>
<name>A0ABN3WA84_9ACTN</name>
<proteinExistence type="inferred from homology"/>
<keyword evidence="3" id="KW-0813">Transport</keyword>
<gene>
    <name evidence="7" type="primary">desE</name>
    <name evidence="7" type="ORF">GCM10009827_002310</name>
</gene>
<dbReference type="PANTHER" id="PTHR30532:SF24">
    <property type="entry name" value="FERRIC ENTEROBACTIN-BINDING PERIPLASMIC PROTEIN FEPB"/>
    <property type="match status" value="1"/>
</dbReference>
<feature type="domain" description="Fe/B12 periplasmic-binding" evidence="6">
    <location>
        <begin position="51"/>
        <end position="330"/>
    </location>
</feature>
<comment type="subcellular location">
    <subcellularLocation>
        <location evidence="1">Cell envelope</location>
    </subcellularLocation>
</comment>
<evidence type="ECO:0000256" key="1">
    <source>
        <dbReference type="ARBA" id="ARBA00004196"/>
    </source>
</evidence>
<dbReference type="RefSeq" id="WP_344498513.1">
    <property type="nucleotide sequence ID" value="NZ_BAAAQD010000001.1"/>
</dbReference>
<dbReference type="Gene3D" id="3.40.50.1980">
    <property type="entry name" value="Nitrogenase molybdenum iron protein domain"/>
    <property type="match status" value="2"/>
</dbReference>
<keyword evidence="4 5" id="KW-0732">Signal</keyword>
<feature type="chain" id="PRO_5047203770" evidence="5">
    <location>
        <begin position="21"/>
        <end position="330"/>
    </location>
</feature>
<evidence type="ECO:0000256" key="3">
    <source>
        <dbReference type="ARBA" id="ARBA00022448"/>
    </source>
</evidence>
<evidence type="ECO:0000256" key="5">
    <source>
        <dbReference type="SAM" id="SignalP"/>
    </source>
</evidence>
<sequence length="330" mass="34128">MNRRHFLTAAGGLGLGALLAACGDGTSGAEAAAWEFTDDRGTKASAGKRPTRVVAYVGSAAALRDFGVDAQVLGTFGPSKSADGGKDPLAGDLDVARLTSLGNAWGEFNIEKYASLNPDLLVTNMYEPNALWYVPDDSKDKILALAPSVGITVSGGVSLPQVIQRYSALAAALGADQSAKPVVDAKARFEAAGEAVKAAVKSNGGLKVLAASASPDLLYASTPKAYADLGHYRELGVDVITPENVTGGFFENLSWENADRYKADVILLDSRTSALQPKDLAAKPTWAALPAVKAGQVVPWLSEPRFSHAGCAGPLEALAKALTSAKKVTG</sequence>
<dbReference type="InterPro" id="IPR006311">
    <property type="entry name" value="TAT_signal"/>
</dbReference>
<dbReference type="EMBL" id="BAAAQD010000001">
    <property type="protein sequence ID" value="GAA1499606.1"/>
    <property type="molecule type" value="Genomic_DNA"/>
</dbReference>
<dbReference type="InterPro" id="IPR051313">
    <property type="entry name" value="Bact_iron-sidero_bind"/>
</dbReference>
<comment type="similarity">
    <text evidence="2">Belongs to the bacterial solute-binding protein 8 family.</text>
</comment>
<evidence type="ECO:0000313" key="7">
    <source>
        <dbReference type="EMBL" id="GAA1499606.1"/>
    </source>
</evidence>